<name>W9WGL2_9EURO</name>
<sequence length="179" mass="20431">MLYGGRLQFSSGLQLNFFAYSAPYRGDWIAVQDIDPKEWKRSYAAMLDWGLMHAMAFVDTVTRTLTDYPSIPVKLKYQGKEPKEYAGKEITKKFLSGLKVNDYNKTAGKPDPRAITMFSLTGLKAQLDKANSRADLGVMHKQLCTWDFLVSGIIEDAIYKDFFVRKTLRDFPRAKPPTK</sequence>
<dbReference type="Proteomes" id="UP000019471">
    <property type="component" value="Unassembled WGS sequence"/>
</dbReference>
<dbReference type="HOGENOM" id="CLU_1503301_0_0_1"/>
<comment type="caution">
    <text evidence="1">The sequence shown here is derived from an EMBL/GenBank/DDBJ whole genome shotgun (WGS) entry which is preliminary data.</text>
</comment>
<dbReference type="GeneID" id="19194599"/>
<dbReference type="AlphaFoldDB" id="W9WGL2"/>
<organism evidence="1 2">
    <name type="scientific">Cladophialophora psammophila CBS 110553</name>
    <dbReference type="NCBI Taxonomy" id="1182543"/>
    <lineage>
        <taxon>Eukaryota</taxon>
        <taxon>Fungi</taxon>
        <taxon>Dikarya</taxon>
        <taxon>Ascomycota</taxon>
        <taxon>Pezizomycotina</taxon>
        <taxon>Eurotiomycetes</taxon>
        <taxon>Chaetothyriomycetidae</taxon>
        <taxon>Chaetothyriales</taxon>
        <taxon>Herpotrichiellaceae</taxon>
        <taxon>Cladophialophora</taxon>
    </lineage>
</organism>
<dbReference type="EMBL" id="AMGX01000017">
    <property type="protein sequence ID" value="EXJ67257.1"/>
    <property type="molecule type" value="Genomic_DNA"/>
</dbReference>
<dbReference type="RefSeq" id="XP_007748672.1">
    <property type="nucleotide sequence ID" value="XM_007750482.1"/>
</dbReference>
<reference evidence="1 2" key="1">
    <citation type="submission" date="2013-03" db="EMBL/GenBank/DDBJ databases">
        <title>The Genome Sequence of Cladophialophora psammophila CBS 110553.</title>
        <authorList>
            <consortium name="The Broad Institute Genomics Platform"/>
            <person name="Cuomo C."/>
            <person name="de Hoog S."/>
            <person name="Gorbushina A."/>
            <person name="Walker B."/>
            <person name="Young S.K."/>
            <person name="Zeng Q."/>
            <person name="Gargeya S."/>
            <person name="Fitzgerald M."/>
            <person name="Haas B."/>
            <person name="Abouelleil A."/>
            <person name="Allen A.W."/>
            <person name="Alvarado L."/>
            <person name="Arachchi H.M."/>
            <person name="Berlin A.M."/>
            <person name="Chapman S.B."/>
            <person name="Gainer-Dewar J."/>
            <person name="Goldberg J."/>
            <person name="Griggs A."/>
            <person name="Gujja S."/>
            <person name="Hansen M."/>
            <person name="Howarth C."/>
            <person name="Imamovic A."/>
            <person name="Ireland A."/>
            <person name="Larimer J."/>
            <person name="McCowan C."/>
            <person name="Murphy C."/>
            <person name="Pearson M."/>
            <person name="Poon T.W."/>
            <person name="Priest M."/>
            <person name="Roberts A."/>
            <person name="Saif S."/>
            <person name="Shea T."/>
            <person name="Sisk P."/>
            <person name="Sykes S."/>
            <person name="Wortman J."/>
            <person name="Nusbaum C."/>
            <person name="Birren B."/>
        </authorList>
    </citation>
    <scope>NUCLEOTIDE SEQUENCE [LARGE SCALE GENOMIC DNA]</scope>
    <source>
        <strain evidence="1 2">CBS 110553</strain>
    </source>
</reference>
<gene>
    <name evidence="1" type="ORF">A1O5_09904</name>
</gene>
<protein>
    <submittedName>
        <fullName evidence="1">Uncharacterized protein</fullName>
    </submittedName>
</protein>
<accession>W9WGL2</accession>
<evidence type="ECO:0000313" key="2">
    <source>
        <dbReference type="Proteomes" id="UP000019471"/>
    </source>
</evidence>
<evidence type="ECO:0000313" key="1">
    <source>
        <dbReference type="EMBL" id="EXJ67257.1"/>
    </source>
</evidence>
<keyword evidence="2" id="KW-1185">Reference proteome</keyword>
<proteinExistence type="predicted"/>